<dbReference type="Pfam" id="PF03358">
    <property type="entry name" value="FMN_red"/>
    <property type="match status" value="1"/>
</dbReference>
<comment type="caution">
    <text evidence="4">The sequence shown here is derived from an EMBL/GenBank/DDBJ whole genome shotgun (WGS) entry which is preliminary data.</text>
</comment>
<dbReference type="InterPro" id="IPR029039">
    <property type="entry name" value="Flavoprotein-like_sf"/>
</dbReference>
<evidence type="ECO:0000256" key="2">
    <source>
        <dbReference type="ARBA" id="ARBA00022643"/>
    </source>
</evidence>
<protein>
    <submittedName>
        <fullName evidence="4">Flavodoxin family protein</fullName>
    </submittedName>
</protein>
<dbReference type="PANTHER" id="PTHR43278:SF2">
    <property type="entry name" value="IRON-SULFUR FLAVOPROTEIN"/>
    <property type="match status" value="1"/>
</dbReference>
<dbReference type="GO" id="GO:0016491">
    <property type="term" value="F:oxidoreductase activity"/>
    <property type="evidence" value="ECO:0007669"/>
    <property type="project" value="InterPro"/>
</dbReference>
<dbReference type="Gene3D" id="3.40.50.360">
    <property type="match status" value="1"/>
</dbReference>
<dbReference type="InterPro" id="IPR051796">
    <property type="entry name" value="ISF_SsuE-like"/>
</dbReference>
<keyword evidence="2" id="KW-0288">FMN</keyword>
<proteinExistence type="predicted"/>
<accession>A0A412E2B5</accession>
<organism evidence="4 5">
    <name type="scientific">Bacteroides stercoris</name>
    <dbReference type="NCBI Taxonomy" id="46506"/>
    <lineage>
        <taxon>Bacteria</taxon>
        <taxon>Pseudomonadati</taxon>
        <taxon>Bacteroidota</taxon>
        <taxon>Bacteroidia</taxon>
        <taxon>Bacteroidales</taxon>
        <taxon>Bacteroidaceae</taxon>
        <taxon>Bacteroides</taxon>
    </lineage>
</organism>
<evidence type="ECO:0000313" key="4">
    <source>
        <dbReference type="EMBL" id="RGR26782.1"/>
    </source>
</evidence>
<dbReference type="InterPro" id="IPR005025">
    <property type="entry name" value="FMN_Rdtase-like_dom"/>
</dbReference>
<name>A0A412E2B5_BACSE</name>
<feature type="domain" description="NADPH-dependent FMN reductase-like" evidence="3">
    <location>
        <begin position="3"/>
        <end position="106"/>
    </location>
</feature>
<dbReference type="SUPFAM" id="SSF52218">
    <property type="entry name" value="Flavoproteins"/>
    <property type="match status" value="1"/>
</dbReference>
<keyword evidence="1" id="KW-0285">Flavoprotein</keyword>
<dbReference type="RefSeq" id="WP_117917658.1">
    <property type="nucleotide sequence ID" value="NZ_JBCJDN010000004.1"/>
</dbReference>
<dbReference type="EMBL" id="QRUB01000015">
    <property type="protein sequence ID" value="RGR26782.1"/>
    <property type="molecule type" value="Genomic_DNA"/>
</dbReference>
<dbReference type="Proteomes" id="UP000284161">
    <property type="component" value="Unassembled WGS sequence"/>
</dbReference>
<dbReference type="PANTHER" id="PTHR43278">
    <property type="entry name" value="NAD(P)H-DEPENDENT FMN-CONTAINING OXIDOREDUCTASE YWQN-RELATED"/>
    <property type="match status" value="1"/>
</dbReference>
<sequence>MKKVLVISSSLRLRSNSESLADAFARGASEAGNEVEKITIREKNIRFCKGCLACQKTQHCVINDDAPAIVAKMHDADVIVFATPIYYYEMCGQLKTLLDRANPLYSSDYHFRDIYMLTSAAEDEEYVPERAVAGLTGWIDCFEKARLTGTVFAGGVSAPGETEGHPSLVHAYEMGKTIKG</sequence>
<dbReference type="AlphaFoldDB" id="A0A412E2B5"/>
<reference evidence="4 5" key="1">
    <citation type="submission" date="2018-08" db="EMBL/GenBank/DDBJ databases">
        <title>A genome reference for cultivated species of the human gut microbiota.</title>
        <authorList>
            <person name="Zou Y."/>
            <person name="Xue W."/>
            <person name="Luo G."/>
        </authorList>
    </citation>
    <scope>NUCLEOTIDE SEQUENCE [LARGE SCALE GENOMIC DNA]</scope>
    <source>
        <strain evidence="4 5">AF25-6</strain>
    </source>
</reference>
<evidence type="ECO:0000256" key="1">
    <source>
        <dbReference type="ARBA" id="ARBA00022630"/>
    </source>
</evidence>
<evidence type="ECO:0000259" key="3">
    <source>
        <dbReference type="Pfam" id="PF03358"/>
    </source>
</evidence>
<evidence type="ECO:0000313" key="5">
    <source>
        <dbReference type="Proteomes" id="UP000284161"/>
    </source>
</evidence>
<gene>
    <name evidence="4" type="ORF">DWY58_13260</name>
</gene>